<proteinExistence type="predicted"/>
<evidence type="ECO:0000313" key="1">
    <source>
        <dbReference type="EMBL" id="KKL53350.1"/>
    </source>
</evidence>
<name>A0A0F9F814_9ZZZZ</name>
<organism evidence="1">
    <name type="scientific">marine sediment metagenome</name>
    <dbReference type="NCBI Taxonomy" id="412755"/>
    <lineage>
        <taxon>unclassified sequences</taxon>
        <taxon>metagenomes</taxon>
        <taxon>ecological metagenomes</taxon>
    </lineage>
</organism>
<accession>A0A0F9F814</accession>
<gene>
    <name evidence="1" type="ORF">LCGC14_2276330</name>
</gene>
<reference evidence="1" key="1">
    <citation type="journal article" date="2015" name="Nature">
        <title>Complex archaea that bridge the gap between prokaryotes and eukaryotes.</title>
        <authorList>
            <person name="Spang A."/>
            <person name="Saw J.H."/>
            <person name="Jorgensen S.L."/>
            <person name="Zaremba-Niedzwiedzka K."/>
            <person name="Martijn J."/>
            <person name="Lind A.E."/>
            <person name="van Eijk R."/>
            <person name="Schleper C."/>
            <person name="Guy L."/>
            <person name="Ettema T.J."/>
        </authorList>
    </citation>
    <scope>NUCLEOTIDE SEQUENCE</scope>
</reference>
<sequence length="55" mass="6121">MSSIANDELREAIKKAVKEHQAKTSVLIASIYIDWHIDSVNRGTVIDIEITGKVL</sequence>
<comment type="caution">
    <text evidence="1">The sequence shown here is derived from an EMBL/GenBank/DDBJ whole genome shotgun (WGS) entry which is preliminary data.</text>
</comment>
<protein>
    <submittedName>
        <fullName evidence="1">Uncharacterized protein</fullName>
    </submittedName>
</protein>
<dbReference type="AlphaFoldDB" id="A0A0F9F814"/>
<dbReference type="EMBL" id="LAZR01031577">
    <property type="protein sequence ID" value="KKL53350.1"/>
    <property type="molecule type" value="Genomic_DNA"/>
</dbReference>